<proteinExistence type="predicted"/>
<dbReference type="Pfam" id="PF21958">
    <property type="entry name" value="SOGP_N"/>
    <property type="match status" value="1"/>
</dbReference>
<dbReference type="GO" id="GO:0005975">
    <property type="term" value="P:carbohydrate metabolic process"/>
    <property type="evidence" value="ECO:0007669"/>
    <property type="project" value="InterPro"/>
</dbReference>
<feature type="domain" description="Glycoside phosphorylase super sandwich" evidence="4">
    <location>
        <begin position="299"/>
        <end position="547"/>
    </location>
</feature>
<dbReference type="EMBL" id="BJWJ01000002">
    <property type="protein sequence ID" value="GEM03314.1"/>
    <property type="molecule type" value="Genomic_DNA"/>
</dbReference>
<feature type="domain" description="Glycosyl hydrolase 94 catalytic" evidence="3">
    <location>
        <begin position="571"/>
        <end position="962"/>
    </location>
</feature>
<keyword evidence="2" id="KW-0808">Transferase</keyword>
<dbReference type="AlphaFoldDB" id="A0A1I6Q3V4"/>
<evidence type="ECO:0000259" key="5">
    <source>
        <dbReference type="Pfam" id="PF21270"/>
    </source>
</evidence>
<dbReference type="Proteomes" id="UP000321773">
    <property type="component" value="Unassembled WGS sequence"/>
</dbReference>
<evidence type="ECO:0000313" key="8">
    <source>
        <dbReference type="EMBL" id="SFS47015.1"/>
    </source>
</evidence>
<evidence type="ECO:0000259" key="4">
    <source>
        <dbReference type="Pfam" id="PF21250"/>
    </source>
</evidence>
<feature type="domain" description="Glycoside phosphorylase C-terminal" evidence="5">
    <location>
        <begin position="1018"/>
        <end position="1105"/>
    </location>
</feature>
<keyword evidence="10" id="KW-1185">Reference proteome</keyword>
<dbReference type="SUPFAM" id="SSF48208">
    <property type="entry name" value="Six-hairpin glycosidases"/>
    <property type="match status" value="1"/>
</dbReference>
<reference evidence="7 10" key="2">
    <citation type="submission" date="2019-07" db="EMBL/GenBank/DDBJ databases">
        <title>Whole genome shotgun sequence of Halolactibacillus miurensis NBRC 100873.</title>
        <authorList>
            <person name="Hosoyama A."/>
            <person name="Uohara A."/>
            <person name="Ohji S."/>
            <person name="Ichikawa N."/>
        </authorList>
    </citation>
    <scope>NUCLEOTIDE SEQUENCE [LARGE SCALE GENOMIC DNA]</scope>
    <source>
        <strain evidence="7 10">NBRC 100873</strain>
    </source>
</reference>
<accession>A0A1I6Q3V4</accession>
<dbReference type="OrthoDB" id="9769991at2"/>
<sequence>MTHQSLLLKKGDVSFEFLSTGDIKKAQYKSIMINQWISNPLDGSLNQLYLRIHDDKIKSYPLLGAKAGAEFSLTEMNAIYKGKVAGLNYQVTLEIGEEDTWFYTVNVDNDGRTIDIMYGQDVGIGDQGAVRNNEAYVSQYIDHSVYEKDNGYVVCSRQNQGQSTGNPYLEQGSLNNIVGYATDGFQFFGLDYKETNIPHALTKNLPNEVYQYEFAYTALQTEKTNANDKLSFVFYGHIKGDYPDAVTNPLQNDKVQVIYERLNINTSPLLYHSSPKVNNQIGEVIIGDTLTKEEINQLYPRRIEEEINDGELLAFFTEDYEHIVLKAKERLVERPHGHILMGNRNDHVTDETITSTTFMYGLFNAQLVLGNTNFNKWISNQRNALNIMKASGQRIYLNDGERYRLMTVPSSYHIGLNFTRWTYKINEDVIVVTAYTSLNDKSVKLEVCSESGKDYRYLVTNQVTMNTNEHDQSFIMETTDKELIFKATQTSDSATIYPQLSYKLKVEGAHYDVYDGRFFVENSYEHESSLVVLKTTATDAFTITIQGTLDGTFESVSNDTFEEKTATYKQYYKELLNDFDLTLKGERLDHIEKVNALAYWYTHNMLVHFSVPHGLEQYSGAAWGTRDVCQGPIEYFLATENYNTTKEIILNIFKHQFEDDGNWPQWFMFDRYHHIKSGESHGDIIVWPLKVIGDYLEKTGDYSILDEKVPYTVRGTHNFTKESYSVMNHLEKEIQYIRAHFLHGTGLSSYGDGDWDDTLQPANQQLKQYMVSSWTVALTYQAMTKLERVFSSFNEEKAIEFSDLANKIKNDFEQYMLSTDVIPGFLYLEDPNNPVPMLHPDDQTTGIHYRLLPMQRSIISELVPKSVADRNYQLIQEHLACPDGVRLMNRPANYQGGVNTHFQRAETAANFGREIGLQYVHAHIRYAEAMAKLGKENEVWSSLEKINPIGIQTVVPNAELRQSNAYFSSSDGKFNDRYEAQANFHELRNGKRAVKGGWRIYSSGPGIYLNQLISHALGIRPMQDRLVIDPILPDHLDGLEFQFNIYRTPIIFKYHLNADKSGLIVNGRTVSVQKEQSPYRSGGLIVDKKELLQLLMKEDNVVDIFIQR</sequence>
<dbReference type="Gene3D" id="1.50.10.10">
    <property type="match status" value="1"/>
</dbReference>
<dbReference type="InterPro" id="IPR048773">
    <property type="entry name" value="SOGP_C"/>
</dbReference>
<dbReference type="PANTHER" id="PTHR37469">
    <property type="entry name" value="CELLOBIONIC ACID PHOSPHORYLASE-RELATED"/>
    <property type="match status" value="1"/>
</dbReference>
<evidence type="ECO:0000313" key="9">
    <source>
        <dbReference type="Proteomes" id="UP000199139"/>
    </source>
</evidence>
<evidence type="ECO:0000259" key="3">
    <source>
        <dbReference type="Pfam" id="PF17167"/>
    </source>
</evidence>
<dbReference type="EMBL" id="FPAI01000003">
    <property type="protein sequence ID" value="SFS47015.1"/>
    <property type="molecule type" value="Genomic_DNA"/>
</dbReference>
<evidence type="ECO:0000256" key="1">
    <source>
        <dbReference type="ARBA" id="ARBA00022676"/>
    </source>
</evidence>
<dbReference type="Pfam" id="PF17167">
    <property type="entry name" value="Glyco_hydro_94"/>
    <property type="match status" value="1"/>
</dbReference>
<gene>
    <name evidence="7" type="ORF">HMI01_03020</name>
    <name evidence="8" type="ORF">SAMN05421668_10370</name>
</gene>
<dbReference type="Pfam" id="PF21270">
    <property type="entry name" value="SOGP_4th"/>
    <property type="match status" value="1"/>
</dbReference>
<dbReference type="InterPro" id="IPR053831">
    <property type="entry name" value="SOGP_N"/>
</dbReference>
<dbReference type="RefSeq" id="WP_062320682.1">
    <property type="nucleotide sequence ID" value="NZ_BJWJ01000002.1"/>
</dbReference>
<dbReference type="InterPro" id="IPR048771">
    <property type="entry name" value="SOGP_2nd"/>
</dbReference>
<name>A0A1I6Q3V4_9BACI</name>
<dbReference type="GO" id="GO:0016757">
    <property type="term" value="F:glycosyltransferase activity"/>
    <property type="evidence" value="ECO:0007669"/>
    <property type="project" value="UniProtKB-KW"/>
</dbReference>
<reference evidence="8 9" key="1">
    <citation type="submission" date="2016-10" db="EMBL/GenBank/DDBJ databases">
        <authorList>
            <person name="de Groot N.N."/>
        </authorList>
    </citation>
    <scope>NUCLEOTIDE SEQUENCE [LARGE SCALE GENOMIC DNA]</scope>
    <source>
        <strain evidence="8 9">DSM 17074</strain>
    </source>
</reference>
<organism evidence="8 9">
    <name type="scientific">Halolactibacillus miurensis</name>
    <dbReference type="NCBI Taxonomy" id="306541"/>
    <lineage>
        <taxon>Bacteria</taxon>
        <taxon>Bacillati</taxon>
        <taxon>Bacillota</taxon>
        <taxon>Bacilli</taxon>
        <taxon>Bacillales</taxon>
        <taxon>Bacillaceae</taxon>
        <taxon>Halolactibacillus</taxon>
    </lineage>
</organism>
<evidence type="ECO:0000313" key="10">
    <source>
        <dbReference type="Proteomes" id="UP000321773"/>
    </source>
</evidence>
<dbReference type="InterPro" id="IPR052047">
    <property type="entry name" value="GH94_Enzymes"/>
</dbReference>
<dbReference type="PANTHER" id="PTHR37469:SF2">
    <property type="entry name" value="CELLOBIONIC ACID PHOSPHORYLASE"/>
    <property type="match status" value="1"/>
</dbReference>
<dbReference type="Pfam" id="PF21250">
    <property type="entry name" value="SOGP_2nd"/>
    <property type="match status" value="1"/>
</dbReference>
<dbReference type="InterPro" id="IPR033432">
    <property type="entry name" value="GH94_catalytic"/>
</dbReference>
<dbReference type="Proteomes" id="UP000199139">
    <property type="component" value="Unassembled WGS sequence"/>
</dbReference>
<protein>
    <submittedName>
        <fullName evidence="8">Cellobiose phosphorylase</fullName>
    </submittedName>
</protein>
<evidence type="ECO:0000313" key="7">
    <source>
        <dbReference type="EMBL" id="GEM03314.1"/>
    </source>
</evidence>
<keyword evidence="1" id="KW-0328">Glycosyltransferase</keyword>
<dbReference type="InterPro" id="IPR008928">
    <property type="entry name" value="6-hairpin_glycosidase_sf"/>
</dbReference>
<evidence type="ECO:0000256" key="2">
    <source>
        <dbReference type="ARBA" id="ARBA00022679"/>
    </source>
</evidence>
<evidence type="ECO:0000259" key="6">
    <source>
        <dbReference type="Pfam" id="PF21958"/>
    </source>
</evidence>
<dbReference type="STRING" id="306541.SAMN05421668_10370"/>
<dbReference type="InterPro" id="IPR012341">
    <property type="entry name" value="6hp_glycosidase-like_sf"/>
</dbReference>
<feature type="domain" description="SOGP N-terminal" evidence="6">
    <location>
        <begin position="16"/>
        <end position="236"/>
    </location>
</feature>